<evidence type="ECO:0000313" key="5">
    <source>
        <dbReference type="Proteomes" id="UP000050969"/>
    </source>
</evidence>
<dbReference type="RefSeq" id="WP_056993262.1">
    <property type="nucleotide sequence ID" value="NZ_JQCE01000064.1"/>
</dbReference>
<dbReference type="PIRSF" id="PIRSF007023">
    <property type="entry name" value="UDP-Galf_transf"/>
    <property type="match status" value="1"/>
</dbReference>
<evidence type="ECO:0000259" key="3">
    <source>
        <dbReference type="Pfam" id="PF26337"/>
    </source>
</evidence>
<proteinExistence type="predicted"/>
<dbReference type="InterPro" id="IPR058591">
    <property type="entry name" value="Gtf3_N"/>
</dbReference>
<dbReference type="Gene3D" id="3.40.50.2000">
    <property type="entry name" value="Glycogen Phosphorylase B"/>
    <property type="match status" value="2"/>
</dbReference>
<comment type="caution">
    <text evidence="4">The sequence shown here is derived from an EMBL/GenBank/DDBJ whole genome shotgun (WGS) entry which is preliminary data.</text>
</comment>
<protein>
    <recommendedName>
        <fullName evidence="6">Beta-1,6-galactofuranosyltransferase</fullName>
    </recommendedName>
</protein>
<reference evidence="4 5" key="1">
    <citation type="journal article" date="2015" name="Genome Announc.">
        <title>Expanding the biotechnology potential of lactobacilli through comparative genomics of 213 strains and associated genera.</title>
        <authorList>
            <person name="Sun Z."/>
            <person name="Harris H.M."/>
            <person name="McCann A."/>
            <person name="Guo C."/>
            <person name="Argimon S."/>
            <person name="Zhang W."/>
            <person name="Yang X."/>
            <person name="Jeffery I.B."/>
            <person name="Cooney J.C."/>
            <person name="Kagawa T.F."/>
            <person name="Liu W."/>
            <person name="Song Y."/>
            <person name="Salvetti E."/>
            <person name="Wrobel A."/>
            <person name="Rasinkangas P."/>
            <person name="Parkhill J."/>
            <person name="Rea M.C."/>
            <person name="O'Sullivan O."/>
            <person name="Ritari J."/>
            <person name="Douillard F.P."/>
            <person name="Paul Ross R."/>
            <person name="Yang R."/>
            <person name="Briner A.E."/>
            <person name="Felis G.E."/>
            <person name="de Vos W.M."/>
            <person name="Barrangou R."/>
            <person name="Klaenhammer T.R."/>
            <person name="Caufield P.W."/>
            <person name="Cui Y."/>
            <person name="Zhang H."/>
            <person name="O'Toole P.W."/>
        </authorList>
    </citation>
    <scope>NUCLEOTIDE SEQUENCE [LARGE SCALE GENOMIC DNA]</scope>
    <source>
        <strain evidence="4 5">DSM 24301</strain>
    </source>
</reference>
<organism evidence="4 5">
    <name type="scientific">Lacticaseibacillus saniviri JCM 17471 = DSM 24301</name>
    <dbReference type="NCBI Taxonomy" id="1293598"/>
    <lineage>
        <taxon>Bacteria</taxon>
        <taxon>Bacillati</taxon>
        <taxon>Bacillota</taxon>
        <taxon>Bacilli</taxon>
        <taxon>Lactobacillales</taxon>
        <taxon>Lactobacillaceae</taxon>
        <taxon>Lacticaseibacillus</taxon>
    </lineage>
</organism>
<evidence type="ECO:0008006" key="6">
    <source>
        <dbReference type="Google" id="ProtNLM"/>
    </source>
</evidence>
<dbReference type="Pfam" id="PF26337">
    <property type="entry name" value="Gtf3_C"/>
    <property type="match status" value="1"/>
</dbReference>
<feature type="domain" description="Glucosyltransferase 3-like N-terminal" evidence="2">
    <location>
        <begin position="20"/>
        <end position="163"/>
    </location>
</feature>
<dbReference type="Pfam" id="PF26334">
    <property type="entry name" value="Gtf3_N"/>
    <property type="match status" value="1"/>
</dbReference>
<dbReference type="Proteomes" id="UP000050969">
    <property type="component" value="Unassembled WGS sequence"/>
</dbReference>
<dbReference type="EMBL" id="JQCE01000064">
    <property type="protein sequence ID" value="KRO15491.1"/>
    <property type="molecule type" value="Genomic_DNA"/>
</dbReference>
<dbReference type="SUPFAM" id="SSF53756">
    <property type="entry name" value="UDP-Glycosyltransferase/glycogen phosphorylase"/>
    <property type="match status" value="1"/>
</dbReference>
<evidence type="ECO:0000313" key="4">
    <source>
        <dbReference type="EMBL" id="KRO15491.1"/>
    </source>
</evidence>
<evidence type="ECO:0000256" key="1">
    <source>
        <dbReference type="ARBA" id="ARBA00022679"/>
    </source>
</evidence>
<dbReference type="PATRIC" id="fig|1293598.4.peg.2359"/>
<keyword evidence="5" id="KW-1185">Reference proteome</keyword>
<sequence length="371" mass="42101">MAAFILHFSDSPEHGYIFWDYGAAGKYHYDREKFAAEIGVQRMDAYMYTWEDEPEDVINARMDGILAGLKRYDTVFMQWPLPVVDQRWLQKLFSHTRAFGAYIVLIIDDMLTWRDQPVFPAPDTQKRETWLNNPSVQIEMNFIPQVDGIITHSTAMAEHLREQMAIKGREITDNIAIYGPGGNASTYFQPPRTLGHGVDYAGNLIYAKFLYELPQDFKINVYGASPDELDLAQHPNISLTPRVDPEAINQLLHGSFGLVWSSDSYPEATGVIADYMHYNSSAKLSMYLAADEPVIVWREASFAPFIEANHLGLVIDDLSQLPDTLAAVSEEDYHAMIARVQAMGPLIRNGFFLKKAMFDVLGKLYDQSQPK</sequence>
<evidence type="ECO:0000259" key="2">
    <source>
        <dbReference type="Pfam" id="PF26334"/>
    </source>
</evidence>
<accession>A0A0R2MV66</accession>
<dbReference type="InterPro" id="IPR058592">
    <property type="entry name" value="Gtf3_C"/>
</dbReference>
<keyword evidence="1" id="KW-0808">Transferase</keyword>
<gene>
    <name evidence="4" type="ORF">IV56_GL002258</name>
</gene>
<name>A0A0R2MV66_9LACO</name>
<feature type="domain" description="Glucosyltransferase 3-like C-terminal" evidence="3">
    <location>
        <begin position="199"/>
        <end position="359"/>
    </location>
</feature>
<dbReference type="STRING" id="1293598.IV56_GL002258"/>
<dbReference type="AlphaFoldDB" id="A0A0R2MV66"/>